<proteinExistence type="predicted"/>
<dbReference type="AlphaFoldDB" id="A0A1K1SBA1"/>
<dbReference type="RefSeq" id="WP_177328895.1">
    <property type="nucleotide sequence ID" value="NZ_FPJG01000006.1"/>
</dbReference>
<sequence length="53" mass="5476">MTVPVPVLPLAEPSGISEPMPVARFESRGLAAAPRQELMFIGAGLAGKAAHVH</sequence>
<keyword evidence="2" id="KW-1185">Reference proteome</keyword>
<protein>
    <submittedName>
        <fullName evidence="1">Uncharacterized protein</fullName>
    </submittedName>
</protein>
<evidence type="ECO:0000313" key="2">
    <source>
        <dbReference type="Proteomes" id="UP000182740"/>
    </source>
</evidence>
<gene>
    <name evidence="1" type="ORF">SAMN04489730_5231</name>
</gene>
<organism evidence="1 2">
    <name type="scientific">Amycolatopsis australiensis</name>
    <dbReference type="NCBI Taxonomy" id="546364"/>
    <lineage>
        <taxon>Bacteria</taxon>
        <taxon>Bacillati</taxon>
        <taxon>Actinomycetota</taxon>
        <taxon>Actinomycetes</taxon>
        <taxon>Pseudonocardiales</taxon>
        <taxon>Pseudonocardiaceae</taxon>
        <taxon>Amycolatopsis</taxon>
    </lineage>
</organism>
<dbReference type="EMBL" id="FPJG01000006">
    <property type="protein sequence ID" value="SFW81582.1"/>
    <property type="molecule type" value="Genomic_DNA"/>
</dbReference>
<reference evidence="2" key="1">
    <citation type="submission" date="2016-11" db="EMBL/GenBank/DDBJ databases">
        <authorList>
            <person name="Varghese N."/>
            <person name="Submissions S."/>
        </authorList>
    </citation>
    <scope>NUCLEOTIDE SEQUENCE [LARGE SCALE GENOMIC DNA]</scope>
    <source>
        <strain evidence="2">DSM 44671</strain>
    </source>
</reference>
<dbReference type="STRING" id="546364.SAMN04489730_5231"/>
<accession>A0A1K1SBA1</accession>
<evidence type="ECO:0000313" key="1">
    <source>
        <dbReference type="EMBL" id="SFW81582.1"/>
    </source>
</evidence>
<name>A0A1K1SBA1_9PSEU</name>
<dbReference type="Proteomes" id="UP000182740">
    <property type="component" value="Unassembled WGS sequence"/>
</dbReference>